<reference evidence="2 3" key="1">
    <citation type="submission" date="2023-07" db="EMBL/GenBank/DDBJ databases">
        <title>Genomic Encyclopedia of Type Strains, Phase IV (KMG-IV): sequencing the most valuable type-strain genomes for metagenomic binning, comparative biology and taxonomic classification.</title>
        <authorList>
            <person name="Goeker M."/>
        </authorList>
    </citation>
    <scope>NUCLEOTIDE SEQUENCE [LARGE SCALE GENOMIC DNA]</scope>
    <source>
        <strain evidence="2 3">DSM 15448</strain>
    </source>
</reference>
<sequence length="76" mass="8951">MNRMKRIPLFIIAAILVGIKTYVVYRFYFDLSIESLFQEIILLVNAFAISMFLFFIAVWLKPKSQKRYILTTGIVL</sequence>
<dbReference type="RefSeq" id="WP_307066354.1">
    <property type="nucleotide sequence ID" value="NZ_JAUSUP010000001.1"/>
</dbReference>
<evidence type="ECO:0000313" key="2">
    <source>
        <dbReference type="EMBL" id="MDQ0351020.1"/>
    </source>
</evidence>
<comment type="caution">
    <text evidence="2">The sequence shown here is derived from an EMBL/GenBank/DDBJ whole genome shotgun (WGS) entry which is preliminary data.</text>
</comment>
<protein>
    <submittedName>
        <fullName evidence="2">Phosphoglycerol transferase MdoB-like AlkP superfamily enzyme</fullName>
    </submittedName>
</protein>
<keyword evidence="3" id="KW-1185">Reference proteome</keyword>
<evidence type="ECO:0000256" key="1">
    <source>
        <dbReference type="SAM" id="Phobius"/>
    </source>
</evidence>
<name>A0ABU0DRM2_9BACI</name>
<keyword evidence="1" id="KW-0472">Membrane</keyword>
<gene>
    <name evidence="2" type="ORF">J2R98_000823</name>
</gene>
<proteinExistence type="predicted"/>
<keyword evidence="1" id="KW-0812">Transmembrane</keyword>
<feature type="transmembrane region" description="Helical" evidence="1">
    <location>
        <begin position="40"/>
        <end position="60"/>
    </location>
</feature>
<keyword evidence="1" id="KW-1133">Transmembrane helix</keyword>
<evidence type="ECO:0000313" key="3">
    <source>
        <dbReference type="Proteomes" id="UP001236723"/>
    </source>
</evidence>
<dbReference type="EMBL" id="JAUSUP010000001">
    <property type="protein sequence ID" value="MDQ0351020.1"/>
    <property type="molecule type" value="Genomic_DNA"/>
</dbReference>
<organism evidence="2 3">
    <name type="scientific">Alkalibacillus filiformis</name>
    <dbReference type="NCBI Taxonomy" id="200990"/>
    <lineage>
        <taxon>Bacteria</taxon>
        <taxon>Bacillati</taxon>
        <taxon>Bacillota</taxon>
        <taxon>Bacilli</taxon>
        <taxon>Bacillales</taxon>
        <taxon>Bacillaceae</taxon>
        <taxon>Alkalibacillus</taxon>
    </lineage>
</organism>
<dbReference type="Proteomes" id="UP001236723">
    <property type="component" value="Unassembled WGS sequence"/>
</dbReference>
<accession>A0ABU0DRM2</accession>
<feature type="transmembrane region" description="Helical" evidence="1">
    <location>
        <begin position="7"/>
        <end position="28"/>
    </location>
</feature>